<proteinExistence type="predicted"/>
<protein>
    <submittedName>
        <fullName evidence="1">Uncharacterized protein</fullName>
    </submittedName>
</protein>
<name>A0A7K3WT90_9FLAO</name>
<dbReference type="AlphaFoldDB" id="A0A7K3WT90"/>
<organism evidence="1 2">
    <name type="scientific">Cryomorpha ignava</name>
    <dbReference type="NCBI Taxonomy" id="101383"/>
    <lineage>
        <taxon>Bacteria</taxon>
        <taxon>Pseudomonadati</taxon>
        <taxon>Bacteroidota</taxon>
        <taxon>Flavobacteriia</taxon>
        <taxon>Flavobacteriales</taxon>
        <taxon>Cryomorphaceae</taxon>
        <taxon>Cryomorpha</taxon>
    </lineage>
</organism>
<dbReference type="RefSeq" id="WP_163286304.1">
    <property type="nucleotide sequence ID" value="NZ_JAAGVY010000035.1"/>
</dbReference>
<gene>
    <name evidence="1" type="ORF">G3O08_15540</name>
</gene>
<evidence type="ECO:0000313" key="2">
    <source>
        <dbReference type="Proteomes" id="UP000486602"/>
    </source>
</evidence>
<accession>A0A7K3WT90</accession>
<sequence length="72" mass="8284">MKAIEFKSKIKNNRIDIPYKLQSILKGKDDATVRIIVLIDDVDCEDDHSFNQATQNQFLEGYSDSDSVYDDL</sequence>
<dbReference type="Proteomes" id="UP000486602">
    <property type="component" value="Unassembled WGS sequence"/>
</dbReference>
<comment type="caution">
    <text evidence="1">The sequence shown here is derived from an EMBL/GenBank/DDBJ whole genome shotgun (WGS) entry which is preliminary data.</text>
</comment>
<dbReference type="EMBL" id="JAAGVY010000035">
    <property type="protein sequence ID" value="NEN24913.1"/>
    <property type="molecule type" value="Genomic_DNA"/>
</dbReference>
<keyword evidence="2" id="KW-1185">Reference proteome</keyword>
<reference evidence="1 2" key="1">
    <citation type="submission" date="2020-02" db="EMBL/GenBank/DDBJ databases">
        <title>Out from the shadows clarifying the taxonomy of the family Cryomorphaceae and related taxa by utilizing the GTDB taxonomic framework.</title>
        <authorList>
            <person name="Bowman J.P."/>
        </authorList>
    </citation>
    <scope>NUCLEOTIDE SEQUENCE [LARGE SCALE GENOMIC DNA]</scope>
    <source>
        <strain evidence="1 2">QSSC 1-22</strain>
    </source>
</reference>
<evidence type="ECO:0000313" key="1">
    <source>
        <dbReference type="EMBL" id="NEN24913.1"/>
    </source>
</evidence>